<keyword evidence="1" id="KW-0732">Signal</keyword>
<feature type="signal peptide" evidence="1">
    <location>
        <begin position="1"/>
        <end position="16"/>
    </location>
</feature>
<evidence type="ECO:0000313" key="3">
    <source>
        <dbReference type="Proteomes" id="UP001319180"/>
    </source>
</evidence>
<name>A0AAP2GGP7_9BACT</name>
<gene>
    <name evidence="2" type="ORF">KK078_01585</name>
</gene>
<accession>A0AAP2GGP7</accession>
<dbReference type="AlphaFoldDB" id="A0AAP2GGP7"/>
<comment type="caution">
    <text evidence="2">The sequence shown here is derived from an EMBL/GenBank/DDBJ whole genome shotgun (WGS) entry which is preliminary data.</text>
</comment>
<sequence length="277" mass="31812">MRGFVLFFFVPVLALAQGPGVAPGQKDVMHYVNLYSAADQQVITSPAELPAFIGKLESKRENFKREKSFVSYLFTKTHQKYLRHYTSYCSFSDLLNDGTYNCLTGTALYALLLNHFNIEYRIIETNYHIFVIAETQQGSVLLEATDPANGFVDNDTEIQKRIATYRENILQRPVASKSYYDFNFDLYNEVTLDQVLGLLYYNYAVVAYNKQELVRTISNLDKAVTLYHSARVEEFSRIVLLSVLESNLDKAIKENYVRKLQAIRKRQVDVVAHASVH</sequence>
<dbReference type="RefSeq" id="WP_254088477.1">
    <property type="nucleotide sequence ID" value="NZ_JAHESC010000002.1"/>
</dbReference>
<evidence type="ECO:0000313" key="2">
    <source>
        <dbReference type="EMBL" id="MBT1685223.1"/>
    </source>
</evidence>
<evidence type="ECO:0000256" key="1">
    <source>
        <dbReference type="SAM" id="SignalP"/>
    </source>
</evidence>
<evidence type="ECO:0008006" key="4">
    <source>
        <dbReference type="Google" id="ProtNLM"/>
    </source>
</evidence>
<dbReference type="Proteomes" id="UP001319180">
    <property type="component" value="Unassembled WGS sequence"/>
</dbReference>
<dbReference type="EMBL" id="JAHESC010000002">
    <property type="protein sequence ID" value="MBT1685223.1"/>
    <property type="molecule type" value="Genomic_DNA"/>
</dbReference>
<organism evidence="2 3">
    <name type="scientific">Dawidia soli</name>
    <dbReference type="NCBI Taxonomy" id="2782352"/>
    <lineage>
        <taxon>Bacteria</taxon>
        <taxon>Pseudomonadati</taxon>
        <taxon>Bacteroidota</taxon>
        <taxon>Cytophagia</taxon>
        <taxon>Cytophagales</taxon>
        <taxon>Chryseotaleaceae</taxon>
        <taxon>Dawidia</taxon>
    </lineage>
</organism>
<feature type="chain" id="PRO_5043005351" description="Protein SirB1 N-terminal domain-containing protein" evidence="1">
    <location>
        <begin position="17"/>
        <end position="277"/>
    </location>
</feature>
<protein>
    <recommendedName>
        <fullName evidence="4">Protein SirB1 N-terminal domain-containing protein</fullName>
    </recommendedName>
</protein>
<keyword evidence="3" id="KW-1185">Reference proteome</keyword>
<reference evidence="2 3" key="1">
    <citation type="submission" date="2021-05" db="EMBL/GenBank/DDBJ databases">
        <title>A Polyphasic approach of four new species of the genus Ohtaekwangia: Ohtaekwangia histidinii sp. nov., Ohtaekwangia cretensis sp. nov., Ohtaekwangia indiensis sp. nov., Ohtaekwangia reichenbachii sp. nov. from diverse environment.</title>
        <authorList>
            <person name="Octaviana S."/>
        </authorList>
    </citation>
    <scope>NUCLEOTIDE SEQUENCE [LARGE SCALE GENOMIC DNA]</scope>
    <source>
        <strain evidence="2 3">PWU37</strain>
    </source>
</reference>
<proteinExistence type="predicted"/>